<dbReference type="InterPro" id="IPR025605">
    <property type="entry name" value="OST-HTH/LOTUS_dom"/>
</dbReference>
<gene>
    <name evidence="7" type="ORF">HHI36_002264</name>
</gene>
<dbReference type="Gene3D" id="3.30.420.610">
    <property type="entry name" value="LOTUS domain-like"/>
    <property type="match status" value="1"/>
</dbReference>
<evidence type="ECO:0000256" key="4">
    <source>
        <dbReference type="ARBA" id="ARBA00022871"/>
    </source>
</evidence>
<dbReference type="InterPro" id="IPR035437">
    <property type="entry name" value="SNase_OB-fold_sf"/>
</dbReference>
<dbReference type="InterPro" id="IPR002999">
    <property type="entry name" value="Tudor"/>
</dbReference>
<dbReference type="PANTHER" id="PTHR22948:SF76">
    <property type="entry name" value="FI20010P1-RELATED"/>
    <property type="match status" value="1"/>
</dbReference>
<dbReference type="Proteomes" id="UP001516400">
    <property type="component" value="Unassembled WGS sequence"/>
</dbReference>
<protein>
    <recommendedName>
        <fullName evidence="9">Tudor domain-containing protein</fullName>
    </recommendedName>
</protein>
<organism evidence="7 8">
    <name type="scientific">Cryptolaemus montrouzieri</name>
    <dbReference type="NCBI Taxonomy" id="559131"/>
    <lineage>
        <taxon>Eukaryota</taxon>
        <taxon>Metazoa</taxon>
        <taxon>Ecdysozoa</taxon>
        <taxon>Arthropoda</taxon>
        <taxon>Hexapoda</taxon>
        <taxon>Insecta</taxon>
        <taxon>Pterygota</taxon>
        <taxon>Neoptera</taxon>
        <taxon>Endopterygota</taxon>
        <taxon>Coleoptera</taxon>
        <taxon>Polyphaga</taxon>
        <taxon>Cucujiformia</taxon>
        <taxon>Coccinelloidea</taxon>
        <taxon>Coccinellidae</taxon>
        <taxon>Scymninae</taxon>
        <taxon>Scymnini</taxon>
        <taxon>Cryptolaemus</taxon>
    </lineage>
</organism>
<evidence type="ECO:0000313" key="8">
    <source>
        <dbReference type="Proteomes" id="UP001516400"/>
    </source>
</evidence>
<evidence type="ECO:0000259" key="6">
    <source>
        <dbReference type="PROSITE" id="PS51644"/>
    </source>
</evidence>
<evidence type="ECO:0008006" key="9">
    <source>
        <dbReference type="Google" id="ProtNLM"/>
    </source>
</evidence>
<keyword evidence="4" id="KW-0221">Differentiation</keyword>
<feature type="domain" description="HTH OST-type" evidence="6">
    <location>
        <begin position="119"/>
        <end position="192"/>
    </location>
</feature>
<dbReference type="AlphaFoldDB" id="A0ABD2PAL1"/>
<dbReference type="PROSITE" id="PS51644">
    <property type="entry name" value="HTH_OST"/>
    <property type="match status" value="1"/>
</dbReference>
<comment type="caution">
    <text evidence="7">The sequence shown here is derived from an EMBL/GenBank/DDBJ whole genome shotgun (WGS) entry which is preliminary data.</text>
</comment>
<sequence length="1029" mass="118516">MKDPLQLDLKLLNSGEVKLKSEGFSKEDTHYLRKIDFKNGKLPALSSCEGRTSNSYENALDTEMRVSNREKLLKKDSIDLMRQLLLHKEDLGGRTLHLDKYKELKATEYKNNEEEYFQVPSIIQDNLKHLISEFPMGIWCSQLPIEYRRLFKQELDYDELGFRCLINMCMYLDNIFHSSKESSCDFKLYDVRRPVPEDRIFQDLGYKNLSMMSNNPDDTAVPNLDWNSYQDLIPKDAVPLGVEIERDFVNDGTRVEDRYNVVVAEIYDLSKFWIYKDTGELDSLMDDMQSFYQKNSQKYLVPKYLLEVGLYCVVVTLKEFHRALIVSIPPNDNFVKVYFIDYGSLGVAPINEIWFLRDCYSKLEAQAIRTRLSDIFPPVENCTWSTDAIQRFRELASMKHVEAQVYKIIPNKNIIEVVLNYRYSPDTKSINNILADEGHALITSKTRKKCIEDPHCIPKVKFVHLFPTFEEIECWMVPSVEEQNKFLETDISADFFFPQYFTKPIDEFQIDEIERKTKKLLKRKEKFIKYIDMKNLDQICDAHHIHKAQYGEMYEVFKKELEEREEQEQHNIVEKEENCDTVDDYESFLNKLRCKRLNKNNLSRDVDRRTKENKIGKKQANLSINSDFENLSSNDFDVREFYGIVEPKKKEISGVAKHTNRIDGLNSLSELERYLSAEEDVSSKDNCSSPNTSKLIDLDEGFFNSFENSNFKSSESNSGFTNYRKDCLSFRSDSSSSDIDKSLILDKPINLIYSNKIMKSSSVSSDLIQLDVVLDTPILMPEIVCNSYTGNKRDPVVLNGNESDADDESESGCRLNFKIPEFTAKVEKMMNPSKTVHVQTDEVEFNPSNIDATSKVSNVPYVQNCSSVSSSSDVHNAGVHENSSKVADVIVSRISNDVYNSDCIESVNDDCPKVTVRRSPPGFGADPMYTCPTYGGSKYTVYQPWATGDCLGVNPQMFGFPMPDVMNVPVNNINLMQQQFMTQVSSFYRSPPIVVFNYNVMPQAQNVKYPESAQQMKASNVGDHAKPME</sequence>
<keyword evidence="4" id="KW-0744">Spermatogenesis</keyword>
<proteinExistence type="predicted"/>
<dbReference type="Gene3D" id="2.40.50.90">
    <property type="match status" value="1"/>
</dbReference>
<comment type="subcellular location">
    <subcellularLocation>
        <location evidence="1">Cytoplasm</location>
    </subcellularLocation>
</comment>
<dbReference type="Gene3D" id="2.30.30.140">
    <property type="match status" value="1"/>
</dbReference>
<dbReference type="GO" id="GO:0007283">
    <property type="term" value="P:spermatogenesis"/>
    <property type="evidence" value="ECO:0007669"/>
    <property type="project" value="UniProtKB-KW"/>
</dbReference>
<feature type="domain" description="Tudor" evidence="5">
    <location>
        <begin position="305"/>
        <end position="363"/>
    </location>
</feature>
<dbReference type="Pfam" id="PF00567">
    <property type="entry name" value="TUDOR"/>
    <property type="match status" value="1"/>
</dbReference>
<evidence type="ECO:0000256" key="2">
    <source>
        <dbReference type="ARBA" id="ARBA00022490"/>
    </source>
</evidence>
<evidence type="ECO:0000256" key="1">
    <source>
        <dbReference type="ARBA" id="ARBA00004496"/>
    </source>
</evidence>
<evidence type="ECO:0000256" key="3">
    <source>
        <dbReference type="ARBA" id="ARBA00022737"/>
    </source>
</evidence>
<dbReference type="GO" id="GO:0030154">
    <property type="term" value="P:cell differentiation"/>
    <property type="evidence" value="ECO:0007669"/>
    <property type="project" value="UniProtKB-ARBA"/>
</dbReference>
<keyword evidence="3" id="KW-0677">Repeat</keyword>
<evidence type="ECO:0000313" key="7">
    <source>
        <dbReference type="EMBL" id="KAL3287801.1"/>
    </source>
</evidence>
<dbReference type="SUPFAM" id="SSF63748">
    <property type="entry name" value="Tudor/PWWP/MBT"/>
    <property type="match status" value="1"/>
</dbReference>
<accession>A0ABD2PAL1</accession>
<dbReference type="PANTHER" id="PTHR22948">
    <property type="entry name" value="TUDOR DOMAIN CONTAINING PROTEIN"/>
    <property type="match status" value="1"/>
</dbReference>
<name>A0ABD2PAL1_9CUCU</name>
<keyword evidence="8" id="KW-1185">Reference proteome</keyword>
<dbReference type="InterPro" id="IPR050621">
    <property type="entry name" value="Tudor_domain_containing"/>
</dbReference>
<reference evidence="7 8" key="1">
    <citation type="journal article" date="2021" name="BMC Biol.">
        <title>Horizontally acquired antibacterial genes associated with adaptive radiation of ladybird beetles.</title>
        <authorList>
            <person name="Li H.S."/>
            <person name="Tang X.F."/>
            <person name="Huang Y.H."/>
            <person name="Xu Z.Y."/>
            <person name="Chen M.L."/>
            <person name="Du X.Y."/>
            <person name="Qiu B.Y."/>
            <person name="Chen P.T."/>
            <person name="Zhang W."/>
            <person name="Slipinski A."/>
            <person name="Escalona H.E."/>
            <person name="Waterhouse R.M."/>
            <person name="Zwick A."/>
            <person name="Pang H."/>
        </authorList>
    </citation>
    <scope>NUCLEOTIDE SEQUENCE [LARGE SCALE GENOMIC DNA]</scope>
    <source>
        <strain evidence="7">SYSU2018</strain>
    </source>
</reference>
<keyword evidence="2" id="KW-0963">Cytoplasm</keyword>
<dbReference type="PROSITE" id="PS50304">
    <property type="entry name" value="TUDOR"/>
    <property type="match status" value="1"/>
</dbReference>
<dbReference type="GO" id="GO:0005737">
    <property type="term" value="C:cytoplasm"/>
    <property type="evidence" value="ECO:0007669"/>
    <property type="project" value="UniProtKB-SubCell"/>
</dbReference>
<evidence type="ECO:0000259" key="5">
    <source>
        <dbReference type="PROSITE" id="PS50304"/>
    </source>
</evidence>
<dbReference type="EMBL" id="JABFTP020000185">
    <property type="protein sequence ID" value="KAL3287801.1"/>
    <property type="molecule type" value="Genomic_DNA"/>
</dbReference>
<dbReference type="InterPro" id="IPR041966">
    <property type="entry name" value="LOTUS-like"/>
</dbReference>